<dbReference type="EMBL" id="SJPJ01000001">
    <property type="protein sequence ID" value="TWT79567.1"/>
    <property type="molecule type" value="Genomic_DNA"/>
</dbReference>
<feature type="domain" description="Clp R" evidence="2">
    <location>
        <begin position="6"/>
        <end position="149"/>
    </location>
</feature>
<dbReference type="InterPro" id="IPR004176">
    <property type="entry name" value="Clp_R_N"/>
</dbReference>
<keyword evidence="5" id="KW-1185">Reference proteome</keyword>
<reference evidence="4 5" key="1">
    <citation type="submission" date="2019-02" db="EMBL/GenBank/DDBJ databases">
        <title>Deep-cultivation of Planctomycetes and their phenomic and genomic characterization uncovers novel biology.</title>
        <authorList>
            <person name="Wiegand S."/>
            <person name="Jogler M."/>
            <person name="Boedeker C."/>
            <person name="Pinto D."/>
            <person name="Vollmers J."/>
            <person name="Rivas-Marin E."/>
            <person name="Kohn T."/>
            <person name="Peeters S.H."/>
            <person name="Heuer A."/>
            <person name="Rast P."/>
            <person name="Oberbeckmann S."/>
            <person name="Bunk B."/>
            <person name="Jeske O."/>
            <person name="Meyerdierks A."/>
            <person name="Storesund J.E."/>
            <person name="Kallscheuer N."/>
            <person name="Luecker S."/>
            <person name="Lage O.M."/>
            <person name="Pohl T."/>
            <person name="Merkel B.J."/>
            <person name="Hornburger P."/>
            <person name="Mueller R.-W."/>
            <person name="Bruemmer F."/>
            <person name="Labrenz M."/>
            <person name="Spormann A.M."/>
            <person name="Op Den Camp H."/>
            <person name="Overmann J."/>
            <person name="Amann R."/>
            <person name="Jetten M.S.M."/>
            <person name="Mascher T."/>
            <person name="Medema M.H."/>
            <person name="Devos D.P."/>
            <person name="Kaster A.-K."/>
            <person name="Ovreas L."/>
            <person name="Rohde M."/>
            <person name="Galperin M.Y."/>
            <person name="Jogler C."/>
        </authorList>
    </citation>
    <scope>NUCLEOTIDE SEQUENCE [LARGE SCALE GENOMIC DNA]</scope>
    <source>
        <strain evidence="4 5">CA13</strain>
    </source>
</reference>
<proteinExistence type="predicted"/>
<dbReference type="AlphaFoldDB" id="A0A5C5YYC4"/>
<evidence type="ECO:0000256" key="1">
    <source>
        <dbReference type="PROSITE-ProRule" id="PRU01251"/>
    </source>
</evidence>
<dbReference type="Pfam" id="PF02861">
    <property type="entry name" value="Clp_N"/>
    <property type="match status" value="1"/>
</dbReference>
<dbReference type="RefSeq" id="WP_146394736.1">
    <property type="nucleotide sequence ID" value="NZ_SJPJ01000001.1"/>
</dbReference>
<evidence type="ECO:0000313" key="5">
    <source>
        <dbReference type="Proteomes" id="UP000315010"/>
    </source>
</evidence>
<organism evidence="4 5">
    <name type="scientific">Novipirellula herctigrandis</name>
    <dbReference type="NCBI Taxonomy" id="2527986"/>
    <lineage>
        <taxon>Bacteria</taxon>
        <taxon>Pseudomonadati</taxon>
        <taxon>Planctomycetota</taxon>
        <taxon>Planctomycetia</taxon>
        <taxon>Pirellulales</taxon>
        <taxon>Pirellulaceae</taxon>
        <taxon>Novipirellula</taxon>
    </lineage>
</organism>
<evidence type="ECO:0000313" key="3">
    <source>
        <dbReference type="EMBL" id="TWT79539.1"/>
    </source>
</evidence>
<dbReference type="EMBL" id="SJPJ01000001">
    <property type="protein sequence ID" value="TWT79539.1"/>
    <property type="molecule type" value="Genomic_DNA"/>
</dbReference>
<dbReference type="SUPFAM" id="SSF81923">
    <property type="entry name" value="Double Clp-N motif"/>
    <property type="match status" value="1"/>
</dbReference>
<sequence length="159" mass="17717">MNGTIYDRFNAVAVRSMQYANQAAWHLRHDYIASEHILIGLIRNRRCPAQRLLTRLGVCRAAIVHELRIHMTIGNDPAVKRRRPISPDARRVVRLAADHADRLSHEFIATEHILLALLADETGLASRTLATLGLVYDDVFAVVASDLGVILGDAQKPEP</sequence>
<dbReference type="OrthoDB" id="288174at2"/>
<accession>A0A5C5YYC4</accession>
<dbReference type="Proteomes" id="UP000315010">
    <property type="component" value="Unassembled WGS sequence"/>
</dbReference>
<dbReference type="PROSITE" id="PS51903">
    <property type="entry name" value="CLP_R"/>
    <property type="match status" value="1"/>
</dbReference>
<keyword evidence="1" id="KW-0677">Repeat</keyword>
<comment type="caution">
    <text evidence="4">The sequence shown here is derived from an EMBL/GenBank/DDBJ whole genome shotgun (WGS) entry which is preliminary data.</text>
</comment>
<gene>
    <name evidence="4" type="primary">clpC_2</name>
    <name evidence="3" type="synonym">clpC_1</name>
    <name evidence="3" type="ORF">CA13_09430</name>
    <name evidence="4" type="ORF">CA13_09710</name>
</gene>
<dbReference type="Gene3D" id="1.10.1780.10">
    <property type="entry name" value="Clp, N-terminal domain"/>
    <property type="match status" value="1"/>
</dbReference>
<protein>
    <submittedName>
        <fullName evidence="4">Negative regulator of genetic competence ClpC/MecB</fullName>
    </submittedName>
</protein>
<dbReference type="InterPro" id="IPR036628">
    <property type="entry name" value="Clp_N_dom_sf"/>
</dbReference>
<name>A0A5C5YYC4_9BACT</name>
<evidence type="ECO:0000313" key="4">
    <source>
        <dbReference type="EMBL" id="TWT79567.1"/>
    </source>
</evidence>
<evidence type="ECO:0000259" key="2">
    <source>
        <dbReference type="PROSITE" id="PS51903"/>
    </source>
</evidence>